<gene>
    <name evidence="7" type="ORF">ICL07_28850</name>
</gene>
<keyword evidence="5" id="KW-0998">Cell outer membrane</keyword>
<comment type="caution">
    <text evidence="7">The sequence shown here is derived from an EMBL/GenBank/DDBJ whole genome shotgun (WGS) entry which is preliminary data.</text>
</comment>
<name>A0ABR7TVB7_9BACT</name>
<comment type="subcellular location">
    <subcellularLocation>
        <location evidence="1">Cell outer membrane</location>
    </subcellularLocation>
</comment>
<accession>A0ABR7TVB7</accession>
<dbReference type="RefSeq" id="WP_188091526.1">
    <property type="nucleotide sequence ID" value="NZ_JACVFC010000005.1"/>
</dbReference>
<evidence type="ECO:0000256" key="3">
    <source>
        <dbReference type="ARBA" id="ARBA00022729"/>
    </source>
</evidence>
<dbReference type="Gene3D" id="1.25.40.390">
    <property type="match status" value="1"/>
</dbReference>
<protein>
    <submittedName>
        <fullName evidence="7">RagB/SusD family nutrient uptake outer membrane protein</fullName>
    </submittedName>
</protein>
<evidence type="ECO:0000313" key="8">
    <source>
        <dbReference type="Proteomes" id="UP000659124"/>
    </source>
</evidence>
<evidence type="ECO:0000256" key="1">
    <source>
        <dbReference type="ARBA" id="ARBA00004442"/>
    </source>
</evidence>
<dbReference type="Pfam" id="PF07980">
    <property type="entry name" value="SusD_RagB"/>
    <property type="match status" value="1"/>
</dbReference>
<proteinExistence type="inferred from homology"/>
<dbReference type="SUPFAM" id="SSF48452">
    <property type="entry name" value="TPR-like"/>
    <property type="match status" value="1"/>
</dbReference>
<evidence type="ECO:0000256" key="4">
    <source>
        <dbReference type="ARBA" id="ARBA00023136"/>
    </source>
</evidence>
<evidence type="ECO:0000259" key="6">
    <source>
        <dbReference type="Pfam" id="PF07980"/>
    </source>
</evidence>
<organism evidence="7 8">
    <name type="scientific">Chitinophaga qingshengii</name>
    <dbReference type="NCBI Taxonomy" id="1569794"/>
    <lineage>
        <taxon>Bacteria</taxon>
        <taxon>Pseudomonadati</taxon>
        <taxon>Bacteroidota</taxon>
        <taxon>Chitinophagia</taxon>
        <taxon>Chitinophagales</taxon>
        <taxon>Chitinophagaceae</taxon>
        <taxon>Chitinophaga</taxon>
    </lineage>
</organism>
<reference evidence="7 8" key="1">
    <citation type="submission" date="2020-09" db="EMBL/GenBank/DDBJ databases">
        <title>Genome sequences of type strains of Chitinophaga qingshengii and Chitinophaga varians.</title>
        <authorList>
            <person name="Kittiwongwattana C."/>
        </authorList>
    </citation>
    <scope>NUCLEOTIDE SEQUENCE [LARGE SCALE GENOMIC DNA]</scope>
    <source>
        <strain evidence="7 8">JCM 30026</strain>
    </source>
</reference>
<dbReference type="InterPro" id="IPR011990">
    <property type="entry name" value="TPR-like_helical_dom_sf"/>
</dbReference>
<evidence type="ECO:0000256" key="2">
    <source>
        <dbReference type="ARBA" id="ARBA00006275"/>
    </source>
</evidence>
<dbReference type="EMBL" id="JACVFC010000005">
    <property type="protein sequence ID" value="MBC9934430.1"/>
    <property type="molecule type" value="Genomic_DNA"/>
</dbReference>
<keyword evidence="8" id="KW-1185">Reference proteome</keyword>
<evidence type="ECO:0000256" key="5">
    <source>
        <dbReference type="ARBA" id="ARBA00023237"/>
    </source>
</evidence>
<dbReference type="Proteomes" id="UP000659124">
    <property type="component" value="Unassembled WGS sequence"/>
</dbReference>
<sequence>MKPALLRHFPTVCRWQISGGGGAVSGANFIYYRYAEVFHLHVFTRKMYLNPVPQDVIDRNPAIVQNPGY</sequence>
<keyword evidence="3" id="KW-0732">Signal</keyword>
<evidence type="ECO:0000313" key="7">
    <source>
        <dbReference type="EMBL" id="MBC9934430.1"/>
    </source>
</evidence>
<dbReference type="InterPro" id="IPR012944">
    <property type="entry name" value="SusD_RagB_dom"/>
</dbReference>
<keyword evidence="4" id="KW-0472">Membrane</keyword>
<comment type="similarity">
    <text evidence="2">Belongs to the SusD family.</text>
</comment>
<feature type="domain" description="RagB/SusD" evidence="6">
    <location>
        <begin position="46"/>
        <end position="69"/>
    </location>
</feature>